<evidence type="ECO:0000313" key="2">
    <source>
        <dbReference type="Proteomes" id="UP000627838"/>
    </source>
</evidence>
<organism evidence="1 2">
    <name type="scientific">Actinomadura algeriensis</name>
    <dbReference type="NCBI Taxonomy" id="1679523"/>
    <lineage>
        <taxon>Bacteria</taxon>
        <taxon>Bacillati</taxon>
        <taxon>Actinomycetota</taxon>
        <taxon>Actinomycetes</taxon>
        <taxon>Streptosporangiales</taxon>
        <taxon>Thermomonosporaceae</taxon>
        <taxon>Actinomadura</taxon>
    </lineage>
</organism>
<name>A0ABR9JYP4_9ACTN</name>
<accession>A0ABR9JYP4</accession>
<keyword evidence="2" id="KW-1185">Reference proteome</keyword>
<protein>
    <submittedName>
        <fullName evidence="1">Uncharacterized protein</fullName>
    </submittedName>
</protein>
<dbReference type="Proteomes" id="UP000627838">
    <property type="component" value="Unassembled WGS sequence"/>
</dbReference>
<proteinExistence type="predicted"/>
<evidence type="ECO:0000313" key="1">
    <source>
        <dbReference type="EMBL" id="MBE1535707.1"/>
    </source>
</evidence>
<comment type="caution">
    <text evidence="1">The sequence shown here is derived from an EMBL/GenBank/DDBJ whole genome shotgun (WGS) entry which is preliminary data.</text>
</comment>
<reference evidence="1 2" key="1">
    <citation type="submission" date="2020-10" db="EMBL/GenBank/DDBJ databases">
        <title>Sequencing the genomes of 1000 actinobacteria strains.</title>
        <authorList>
            <person name="Klenk H.-P."/>
        </authorList>
    </citation>
    <scope>NUCLEOTIDE SEQUENCE [LARGE SCALE GENOMIC DNA]</scope>
    <source>
        <strain evidence="1 2">DSM 46744</strain>
    </source>
</reference>
<gene>
    <name evidence="1" type="ORF">H4W34_005540</name>
</gene>
<dbReference type="EMBL" id="JADBDZ010000001">
    <property type="protein sequence ID" value="MBE1535707.1"/>
    <property type="molecule type" value="Genomic_DNA"/>
</dbReference>
<sequence>MNELPGELLPPVLADEIITIEGWRLDLIEGDRN</sequence>